<feature type="coiled-coil region" evidence="1">
    <location>
        <begin position="140"/>
        <end position="167"/>
    </location>
</feature>
<feature type="compositionally biased region" description="Basic and acidic residues" evidence="2">
    <location>
        <begin position="664"/>
        <end position="679"/>
    </location>
</feature>
<feature type="compositionally biased region" description="Basic and acidic residues" evidence="2">
    <location>
        <begin position="628"/>
        <end position="638"/>
    </location>
</feature>
<feature type="region of interest" description="Disordered" evidence="2">
    <location>
        <begin position="289"/>
        <end position="309"/>
    </location>
</feature>
<feature type="compositionally biased region" description="Low complexity" evidence="2">
    <location>
        <begin position="739"/>
        <end position="749"/>
    </location>
</feature>
<keyword evidence="3" id="KW-0472">Membrane</keyword>
<organism evidence="4 5">
    <name type="scientific">Pseudopithomyces chartarum</name>
    <dbReference type="NCBI Taxonomy" id="1892770"/>
    <lineage>
        <taxon>Eukaryota</taxon>
        <taxon>Fungi</taxon>
        <taxon>Dikarya</taxon>
        <taxon>Ascomycota</taxon>
        <taxon>Pezizomycotina</taxon>
        <taxon>Dothideomycetes</taxon>
        <taxon>Pleosporomycetidae</taxon>
        <taxon>Pleosporales</taxon>
        <taxon>Massarineae</taxon>
        <taxon>Didymosphaeriaceae</taxon>
        <taxon>Pseudopithomyces</taxon>
    </lineage>
</organism>
<feature type="transmembrane region" description="Helical" evidence="3">
    <location>
        <begin position="922"/>
        <end position="942"/>
    </location>
</feature>
<dbReference type="AlphaFoldDB" id="A0AAN6LR87"/>
<protein>
    <submittedName>
        <fullName evidence="4">Uncharacterized protein</fullName>
    </submittedName>
</protein>
<feature type="transmembrane region" description="Helical" evidence="3">
    <location>
        <begin position="997"/>
        <end position="1019"/>
    </location>
</feature>
<dbReference type="EMBL" id="WVTA01000015">
    <property type="protein sequence ID" value="KAK3201926.1"/>
    <property type="molecule type" value="Genomic_DNA"/>
</dbReference>
<feature type="transmembrane region" description="Helical" evidence="3">
    <location>
        <begin position="1103"/>
        <end position="1124"/>
    </location>
</feature>
<dbReference type="InterPro" id="IPR040410">
    <property type="entry name" value="UPF0658_Golgi"/>
</dbReference>
<comment type="caution">
    <text evidence="4">The sequence shown here is derived from an EMBL/GenBank/DDBJ whole genome shotgun (WGS) entry which is preliminary data.</text>
</comment>
<dbReference type="PANTHER" id="PTHR34391">
    <property type="entry name" value="UPF0658 GOLGI APPARATUS MEMBRANE PROTEIN C1952.10C-RELATED"/>
    <property type="match status" value="1"/>
</dbReference>
<evidence type="ECO:0000256" key="3">
    <source>
        <dbReference type="SAM" id="Phobius"/>
    </source>
</evidence>
<name>A0AAN6LR87_9PLEO</name>
<gene>
    <name evidence="4" type="ORF">GRF29_164g1094606</name>
</gene>
<evidence type="ECO:0000256" key="1">
    <source>
        <dbReference type="SAM" id="Coils"/>
    </source>
</evidence>
<feature type="transmembrane region" description="Helical" evidence="3">
    <location>
        <begin position="877"/>
        <end position="901"/>
    </location>
</feature>
<feature type="transmembrane region" description="Helical" evidence="3">
    <location>
        <begin position="1043"/>
        <end position="1066"/>
    </location>
</feature>
<feature type="transmembrane region" description="Helical" evidence="3">
    <location>
        <begin position="948"/>
        <end position="966"/>
    </location>
</feature>
<proteinExistence type="predicted"/>
<feature type="region of interest" description="Disordered" evidence="2">
    <location>
        <begin position="724"/>
        <end position="840"/>
    </location>
</feature>
<feature type="coiled-coil region" evidence="1">
    <location>
        <begin position="25"/>
        <end position="87"/>
    </location>
</feature>
<evidence type="ECO:0000313" key="4">
    <source>
        <dbReference type="EMBL" id="KAK3201926.1"/>
    </source>
</evidence>
<feature type="transmembrane region" description="Helical" evidence="3">
    <location>
        <begin position="1078"/>
        <end position="1097"/>
    </location>
</feature>
<reference evidence="4 5" key="1">
    <citation type="submission" date="2021-02" db="EMBL/GenBank/DDBJ databases">
        <title>Genome assembly of Pseudopithomyces chartarum.</title>
        <authorList>
            <person name="Jauregui R."/>
            <person name="Singh J."/>
            <person name="Voisey C."/>
        </authorList>
    </citation>
    <scope>NUCLEOTIDE SEQUENCE [LARGE SCALE GENOMIC DNA]</scope>
    <source>
        <strain evidence="4 5">AGR01</strain>
    </source>
</reference>
<evidence type="ECO:0000256" key="2">
    <source>
        <dbReference type="SAM" id="MobiDB-lite"/>
    </source>
</evidence>
<keyword evidence="5" id="KW-1185">Reference proteome</keyword>
<keyword evidence="3" id="KW-1133">Transmembrane helix</keyword>
<accession>A0AAN6LR87</accession>
<feature type="region of interest" description="Disordered" evidence="2">
    <location>
        <begin position="624"/>
        <end position="705"/>
    </location>
</feature>
<keyword evidence="3" id="KW-0812">Transmembrane</keyword>
<dbReference type="GO" id="GO:0005794">
    <property type="term" value="C:Golgi apparatus"/>
    <property type="evidence" value="ECO:0007669"/>
    <property type="project" value="TreeGrafter"/>
</dbReference>
<evidence type="ECO:0000313" key="5">
    <source>
        <dbReference type="Proteomes" id="UP001280581"/>
    </source>
</evidence>
<dbReference type="PANTHER" id="PTHR34391:SF1">
    <property type="entry name" value="UPF0658 GOLGI APPARATUS MEMBRANE PROTEIN C1952.10C-RELATED"/>
    <property type="match status" value="1"/>
</dbReference>
<keyword evidence="1" id="KW-0175">Coiled coil</keyword>
<feature type="region of interest" description="Disordered" evidence="2">
    <location>
        <begin position="1185"/>
        <end position="1210"/>
    </location>
</feature>
<feature type="transmembrane region" description="Helical" evidence="3">
    <location>
        <begin position="1144"/>
        <end position="1169"/>
    </location>
</feature>
<sequence>MPPVYSPDRLTFSLQALLVRHEAYVADSERERNRMVRTIDALEKEKLQLEEKNAQTIKANRDLLDRLEQLNDQVASSDAHVHALEDTLHSTDEELRRLGSLAARTQMLETQLLELETEQSQMQTSLHLKIINEKDAMQRWKRAENTIAHLHDQIDRIEKESREERDRHVEIVARMERRIAVQSELATPDTRLKSKPAVDSTATNVVSHFVKDILRDNANLQHGILELRDMLDNSNREVERLRDYLGAHQPVSPTESNAGLPVLENFTPTLQKELAGETTYNQELHIHHHYHGQPPAKTPSKPPVRRPRKKRFNLAPGHFASPIQPSPSTQAAILSQTAVTVPNTNRWSNATTLAPSLPSSPLSISHRDSIYDRVFSDETYDSSRPTSPSDSVHVQSPNFVSKSYTGGDILQHHRRKSQLLKLPSLATIRSTSTPISVTAKSSPATAVMSGVSPASSLANEVFLLSPSSPLQSVILEEVEDPPPHPNLNARITDEELDDLISPLAQSRPTLRRAPSHESLISVSGMDIHTLQSRPSQLLLSTSPRFASLGSAGSLHPELTPWTATATARMSQRNVDSSAYNRSLLHSSTPRSTSGGYSLVGAGGLGKKVGGWVLASVDSCCEKCQSSADPDRFDSRDARQAGSLKSGEPAQVDSEARAVRAQQHHSLEEGQRQGGKDREWSASATGPDPFLSPAPHDGVSTGPAPARLSLRGRRSIAADSASLSLTHSLTPHPPAHTHSHSLTLSAHPPLTVAARSPPNARRKSKTPSQDTPSIPPSALNHRVSDTPPVSASHAAVVHSRPISALRPASRLSHKRAQPKANTTTRPRWHLPPTHSTHPNPAPYPPVQPGGYHHREGFPTELPPVARKKRRMYIPNTKWTWAFFATAATQAVIALVLEAYVFARFQNALKKNIDDHNESRTIPTYLAVFMFGYIYELALVWDALAQKNTIQVIGLVVYNLGILIYAAIQSDQIDDAIKALTKNNQLQDLSVWSEIRAELIALPIIMAVATLVFAFIAWKLYDEFAWTIYKHISADLRMKRRYLTYQIYIALLKFDFFFFLAFTVQFLVVVKNTSDIEEGFTWTALVITFALLILAAWWVRRESVAGMIVVIITYFIALAYFLFKLVRMYAADADRLLDYRPARKSLTSFAVLTVLLLVITIITACICTHNFNKGLKPFVNEKSVGRTEEGKGEGYGMPSLSGPAPAARMEID</sequence>
<dbReference type="Proteomes" id="UP001280581">
    <property type="component" value="Unassembled WGS sequence"/>
</dbReference>